<dbReference type="SMART" id="SM00342">
    <property type="entry name" value="HTH_ARAC"/>
    <property type="match status" value="1"/>
</dbReference>
<evidence type="ECO:0000313" key="6">
    <source>
        <dbReference type="Proteomes" id="UP001519287"/>
    </source>
</evidence>
<evidence type="ECO:0000256" key="3">
    <source>
        <dbReference type="ARBA" id="ARBA00023163"/>
    </source>
</evidence>
<sequence>MHDSAYHIPEVDEAGTASTTEFLQVNCLGYYKLEKAKYERYRKKGRKDYLLIYNHIGKAIVRAEGTDHEVGSGTAVIYRPGEEQLYQLSDEQPIESYWIHFTGYGVEEVLERLGIAGQNIYYTGQMEEYSLLSRMAQNEIQAQRRGYDLNIASLMIQILTLLSRYYLQSGFTGKQLESSNRLDLSISYIHTNYHKPITVPELSDLAGLCVSRYIQTFKQRTGSTPKDYLIRFRLLKAKELLRYTNLTIRQISLMVGFGDQLYFSRVFKKLEGMCPSEARGQVM</sequence>
<dbReference type="Pfam" id="PF02311">
    <property type="entry name" value="AraC_binding"/>
    <property type="match status" value="1"/>
</dbReference>
<dbReference type="PANTHER" id="PTHR43280:SF2">
    <property type="entry name" value="HTH-TYPE TRANSCRIPTIONAL REGULATOR EXSA"/>
    <property type="match status" value="1"/>
</dbReference>
<feature type="domain" description="HTH araC/xylS-type" evidence="4">
    <location>
        <begin position="183"/>
        <end position="281"/>
    </location>
</feature>
<dbReference type="PANTHER" id="PTHR43280">
    <property type="entry name" value="ARAC-FAMILY TRANSCRIPTIONAL REGULATOR"/>
    <property type="match status" value="1"/>
</dbReference>
<evidence type="ECO:0000256" key="2">
    <source>
        <dbReference type="ARBA" id="ARBA00023125"/>
    </source>
</evidence>
<gene>
    <name evidence="5" type="ORF">J2Z66_002052</name>
</gene>
<keyword evidence="3" id="KW-0804">Transcription</keyword>
<keyword evidence="2" id="KW-0238">DNA-binding</keyword>
<dbReference type="PRINTS" id="PR00032">
    <property type="entry name" value="HTHARAC"/>
</dbReference>
<evidence type="ECO:0000313" key="5">
    <source>
        <dbReference type="EMBL" id="MBP1990446.1"/>
    </source>
</evidence>
<proteinExistence type="predicted"/>
<organism evidence="5 6">
    <name type="scientific">Paenibacillus eucommiae</name>
    <dbReference type="NCBI Taxonomy" id="1355755"/>
    <lineage>
        <taxon>Bacteria</taxon>
        <taxon>Bacillati</taxon>
        <taxon>Bacillota</taxon>
        <taxon>Bacilli</taxon>
        <taxon>Bacillales</taxon>
        <taxon>Paenibacillaceae</taxon>
        <taxon>Paenibacillus</taxon>
    </lineage>
</organism>
<dbReference type="SUPFAM" id="SSF46689">
    <property type="entry name" value="Homeodomain-like"/>
    <property type="match status" value="2"/>
</dbReference>
<keyword evidence="6" id="KW-1185">Reference proteome</keyword>
<evidence type="ECO:0000259" key="4">
    <source>
        <dbReference type="PROSITE" id="PS01124"/>
    </source>
</evidence>
<dbReference type="InterPro" id="IPR037923">
    <property type="entry name" value="HTH-like"/>
</dbReference>
<dbReference type="InterPro" id="IPR003313">
    <property type="entry name" value="AraC-bd"/>
</dbReference>
<dbReference type="Gene3D" id="1.10.10.60">
    <property type="entry name" value="Homeodomain-like"/>
    <property type="match status" value="2"/>
</dbReference>
<reference evidence="5 6" key="1">
    <citation type="submission" date="2021-03" db="EMBL/GenBank/DDBJ databases">
        <title>Genomic Encyclopedia of Type Strains, Phase IV (KMG-IV): sequencing the most valuable type-strain genomes for metagenomic binning, comparative biology and taxonomic classification.</title>
        <authorList>
            <person name="Goeker M."/>
        </authorList>
    </citation>
    <scope>NUCLEOTIDE SEQUENCE [LARGE SCALE GENOMIC DNA]</scope>
    <source>
        <strain evidence="5 6">DSM 26048</strain>
    </source>
</reference>
<dbReference type="SUPFAM" id="SSF51215">
    <property type="entry name" value="Regulatory protein AraC"/>
    <property type="match status" value="1"/>
</dbReference>
<comment type="caution">
    <text evidence="5">The sequence shown here is derived from an EMBL/GenBank/DDBJ whole genome shotgun (WGS) entry which is preliminary data.</text>
</comment>
<accession>A0ABS4IUA3</accession>
<dbReference type="PROSITE" id="PS01124">
    <property type="entry name" value="HTH_ARAC_FAMILY_2"/>
    <property type="match status" value="1"/>
</dbReference>
<protein>
    <submittedName>
        <fullName evidence="5">AraC-like DNA-binding protein</fullName>
    </submittedName>
</protein>
<dbReference type="InterPro" id="IPR009057">
    <property type="entry name" value="Homeodomain-like_sf"/>
</dbReference>
<dbReference type="InterPro" id="IPR020449">
    <property type="entry name" value="Tscrpt_reg_AraC-type_HTH"/>
</dbReference>
<name>A0ABS4IUA3_9BACL</name>
<dbReference type="EMBL" id="JAGGLB010000005">
    <property type="protein sequence ID" value="MBP1990446.1"/>
    <property type="molecule type" value="Genomic_DNA"/>
</dbReference>
<keyword evidence="1" id="KW-0805">Transcription regulation</keyword>
<dbReference type="Gene3D" id="2.60.120.280">
    <property type="entry name" value="Regulatory protein AraC"/>
    <property type="match status" value="1"/>
</dbReference>
<evidence type="ECO:0000256" key="1">
    <source>
        <dbReference type="ARBA" id="ARBA00023015"/>
    </source>
</evidence>
<dbReference type="RefSeq" id="WP_209971225.1">
    <property type="nucleotide sequence ID" value="NZ_JAGGLB010000005.1"/>
</dbReference>
<dbReference type="Proteomes" id="UP001519287">
    <property type="component" value="Unassembled WGS sequence"/>
</dbReference>
<dbReference type="InterPro" id="IPR018060">
    <property type="entry name" value="HTH_AraC"/>
</dbReference>
<dbReference type="Pfam" id="PF12833">
    <property type="entry name" value="HTH_18"/>
    <property type="match status" value="1"/>
</dbReference>